<gene>
    <name evidence="1" type="ordered locus">Spirs_0390</name>
</gene>
<sequence length="187" mass="22502">MNDVIGIVENIEQMKSILMSLKKMTKYIINDFEEKNWELLEEKYISDCMPNKRKANYEEQFDLLFSMPTELFHVFKYRSRNKKFFPFINIFLNSINNINQPVVIYGKFIPKDKVKKDKYWEEFQYDASKLILNNAIEKTSGGIILVDDLTEEEKNEFYYIKKIEYRIINLFEVDNEILSKLIKEITT</sequence>
<evidence type="ECO:0000313" key="2">
    <source>
        <dbReference type="Proteomes" id="UP000002318"/>
    </source>
</evidence>
<dbReference type="RefSeq" id="WP_013253009.1">
    <property type="nucleotide sequence ID" value="NC_014364.1"/>
</dbReference>
<protein>
    <submittedName>
        <fullName evidence="1">Uncharacterized protein</fullName>
    </submittedName>
</protein>
<dbReference type="Proteomes" id="UP000002318">
    <property type="component" value="Chromosome"/>
</dbReference>
<dbReference type="STRING" id="573413.Spirs_0390"/>
<dbReference type="KEGG" id="ssm:Spirs_0390"/>
<dbReference type="HOGENOM" id="CLU_1446815_0_0_12"/>
<organism evidence="1 2">
    <name type="scientific">Sediminispirochaeta smaragdinae (strain DSM 11293 / JCM 15392 / SEBR 4228)</name>
    <name type="common">Spirochaeta smaragdinae</name>
    <dbReference type="NCBI Taxonomy" id="573413"/>
    <lineage>
        <taxon>Bacteria</taxon>
        <taxon>Pseudomonadati</taxon>
        <taxon>Spirochaetota</taxon>
        <taxon>Spirochaetia</taxon>
        <taxon>Spirochaetales</taxon>
        <taxon>Spirochaetaceae</taxon>
        <taxon>Sediminispirochaeta</taxon>
    </lineage>
</organism>
<dbReference type="EMBL" id="CP002116">
    <property type="protein sequence ID" value="ADK79545.1"/>
    <property type="molecule type" value="Genomic_DNA"/>
</dbReference>
<proteinExistence type="predicted"/>
<reference evidence="1 2" key="1">
    <citation type="journal article" date="2010" name="Stand. Genomic Sci.">
        <title>Complete genome sequence of Spirochaeta smaragdinae type strain (SEBR 4228).</title>
        <authorList>
            <person name="Mavromatis K."/>
            <person name="Yasawong M."/>
            <person name="Chertkov O."/>
            <person name="Lapidus A."/>
            <person name="Lucas S."/>
            <person name="Nolan M."/>
            <person name="Del Rio T.G."/>
            <person name="Tice H."/>
            <person name="Cheng J.F."/>
            <person name="Pitluck S."/>
            <person name="Liolios K."/>
            <person name="Ivanova N."/>
            <person name="Tapia R."/>
            <person name="Han C."/>
            <person name="Bruce D."/>
            <person name="Goodwin L."/>
            <person name="Pati A."/>
            <person name="Chen A."/>
            <person name="Palaniappan K."/>
            <person name="Land M."/>
            <person name="Hauser L."/>
            <person name="Chang Y.J."/>
            <person name="Jeffries C.D."/>
            <person name="Detter J.C."/>
            <person name="Rohde M."/>
            <person name="Brambilla E."/>
            <person name="Spring S."/>
            <person name="Goker M."/>
            <person name="Sikorski J."/>
            <person name="Woyke T."/>
            <person name="Bristow J."/>
            <person name="Eisen J.A."/>
            <person name="Markowitz V."/>
            <person name="Hugenholtz P."/>
            <person name="Klenk H.P."/>
            <person name="Kyrpides N.C."/>
        </authorList>
    </citation>
    <scope>NUCLEOTIDE SEQUENCE [LARGE SCALE GENOMIC DNA]</scope>
    <source>
        <strain evidence="2">DSM 11293 / JCM 15392 / SEBR 4228</strain>
    </source>
</reference>
<evidence type="ECO:0000313" key="1">
    <source>
        <dbReference type="EMBL" id="ADK79545.1"/>
    </source>
</evidence>
<name>E1RB15_SEDSS</name>
<accession>E1RB15</accession>
<keyword evidence="2" id="KW-1185">Reference proteome</keyword>
<dbReference type="AlphaFoldDB" id="E1RB15"/>